<evidence type="ECO:0000313" key="2">
    <source>
        <dbReference type="EMBL" id="SPD73981.1"/>
    </source>
</evidence>
<dbReference type="InterPro" id="IPR037401">
    <property type="entry name" value="SnoaL-like"/>
</dbReference>
<gene>
    <name evidence="2" type="ORF">PITCH_A2030125</name>
</gene>
<protein>
    <recommendedName>
        <fullName evidence="1">SnoaL-like domain-containing protein</fullName>
    </recommendedName>
</protein>
<accession>A0A445MXA3</accession>
<dbReference type="InterPro" id="IPR032710">
    <property type="entry name" value="NTF2-like_dom_sf"/>
</dbReference>
<evidence type="ECO:0000259" key="1">
    <source>
        <dbReference type="Pfam" id="PF12680"/>
    </source>
</evidence>
<name>A0A445MXA3_9BACT</name>
<proteinExistence type="predicted"/>
<sequence>MGEKENLETLMAVLEGFNRNDMIAATEGLDPDVTYIIRGRARVSGVYKGREEMAGALRRIKELTDGTMAGKPEVVLAKGDEVMMYMRVTGRRPDGREYDNYQAYLYRFRKGKLLEGQTIPVDQHAFEEFFAD</sequence>
<dbReference type="Gene3D" id="3.10.450.50">
    <property type="match status" value="1"/>
</dbReference>
<organism evidence="2">
    <name type="scientific">uncultured Desulfobacterium sp</name>
    <dbReference type="NCBI Taxonomy" id="201089"/>
    <lineage>
        <taxon>Bacteria</taxon>
        <taxon>Pseudomonadati</taxon>
        <taxon>Thermodesulfobacteriota</taxon>
        <taxon>Desulfobacteria</taxon>
        <taxon>Desulfobacterales</taxon>
        <taxon>Desulfobacteriaceae</taxon>
        <taxon>Desulfobacterium</taxon>
        <taxon>environmental samples</taxon>
    </lineage>
</organism>
<dbReference type="SUPFAM" id="SSF54427">
    <property type="entry name" value="NTF2-like"/>
    <property type="match status" value="1"/>
</dbReference>
<dbReference type="Pfam" id="PF12680">
    <property type="entry name" value="SnoaL_2"/>
    <property type="match status" value="1"/>
</dbReference>
<reference evidence="2" key="1">
    <citation type="submission" date="2018-01" db="EMBL/GenBank/DDBJ databases">
        <authorList>
            <person name="Regsiter A."/>
            <person name="William W."/>
        </authorList>
    </citation>
    <scope>NUCLEOTIDE SEQUENCE</scope>
    <source>
        <strain evidence="2">TRIP AH-1</strain>
    </source>
</reference>
<feature type="domain" description="SnoaL-like" evidence="1">
    <location>
        <begin position="13"/>
        <end position="114"/>
    </location>
</feature>
<dbReference type="EMBL" id="OJIN01000117">
    <property type="protein sequence ID" value="SPD73981.1"/>
    <property type="molecule type" value="Genomic_DNA"/>
</dbReference>
<dbReference type="AlphaFoldDB" id="A0A445MXA3"/>